<sequence>MWAEVGVIAGVVGALAALAVVPEFRRFSARLLRSRRPGPQVLPPDPGERFDVFVAHAPKDAKIAGRIARDLRDMHGFEVFLPAWANLPGTVRELRRGEGILASVNGILVFSETAVRDTQLLEDYAAALRNVYLAGTERRRLLIPVRTDNVELPAFAEIREPVNLGSGRLYKTELARVVTALRQTA</sequence>
<dbReference type="GO" id="GO:0007165">
    <property type="term" value="P:signal transduction"/>
    <property type="evidence" value="ECO:0007669"/>
    <property type="project" value="InterPro"/>
</dbReference>
<evidence type="ECO:0000259" key="2">
    <source>
        <dbReference type="Pfam" id="PF13676"/>
    </source>
</evidence>
<evidence type="ECO:0000313" key="3">
    <source>
        <dbReference type="EMBL" id="GES03675.1"/>
    </source>
</evidence>
<dbReference type="Gene3D" id="3.40.50.10140">
    <property type="entry name" value="Toll/interleukin-1 receptor homology (TIR) domain"/>
    <property type="match status" value="1"/>
</dbReference>
<comment type="caution">
    <text evidence="3">The sequence shown here is derived from an EMBL/GenBank/DDBJ whole genome shotgun (WGS) entry which is preliminary data.</text>
</comment>
<dbReference type="Pfam" id="PF13676">
    <property type="entry name" value="TIR_2"/>
    <property type="match status" value="1"/>
</dbReference>
<reference evidence="3 4" key="1">
    <citation type="submission" date="2019-10" db="EMBL/GenBank/DDBJ databases">
        <title>Whole genome shotgun sequence of Acrocarpospora corrugata NBRC 13972.</title>
        <authorList>
            <person name="Ichikawa N."/>
            <person name="Kimura A."/>
            <person name="Kitahashi Y."/>
            <person name="Komaki H."/>
            <person name="Oguchi A."/>
        </authorList>
    </citation>
    <scope>NUCLEOTIDE SEQUENCE [LARGE SCALE GENOMIC DNA]</scope>
    <source>
        <strain evidence="3 4">NBRC 13972</strain>
    </source>
</reference>
<accession>A0A5M3W3R0</accession>
<gene>
    <name evidence="3" type="ORF">Acor_57410</name>
</gene>
<keyword evidence="4" id="KW-1185">Reference proteome</keyword>
<evidence type="ECO:0000313" key="4">
    <source>
        <dbReference type="Proteomes" id="UP000334990"/>
    </source>
</evidence>
<dbReference type="InterPro" id="IPR000157">
    <property type="entry name" value="TIR_dom"/>
</dbReference>
<dbReference type="InterPro" id="IPR035897">
    <property type="entry name" value="Toll_tir_struct_dom_sf"/>
</dbReference>
<dbReference type="SUPFAM" id="SSF52200">
    <property type="entry name" value="Toll/Interleukin receptor TIR domain"/>
    <property type="match status" value="1"/>
</dbReference>
<dbReference type="OrthoDB" id="3483208at2"/>
<proteinExistence type="predicted"/>
<dbReference type="RefSeq" id="WP_155339819.1">
    <property type="nucleotide sequence ID" value="NZ_BAAABN010000007.1"/>
</dbReference>
<keyword evidence="1" id="KW-1133">Transmembrane helix</keyword>
<keyword evidence="1" id="KW-0812">Transmembrane</keyword>
<feature type="transmembrane region" description="Helical" evidence="1">
    <location>
        <begin position="6"/>
        <end position="24"/>
    </location>
</feature>
<feature type="domain" description="TIR" evidence="2">
    <location>
        <begin position="52"/>
        <end position="167"/>
    </location>
</feature>
<organism evidence="3 4">
    <name type="scientific">Acrocarpospora corrugata</name>
    <dbReference type="NCBI Taxonomy" id="35763"/>
    <lineage>
        <taxon>Bacteria</taxon>
        <taxon>Bacillati</taxon>
        <taxon>Actinomycetota</taxon>
        <taxon>Actinomycetes</taxon>
        <taxon>Streptosporangiales</taxon>
        <taxon>Streptosporangiaceae</taxon>
        <taxon>Acrocarpospora</taxon>
    </lineage>
</organism>
<dbReference type="Proteomes" id="UP000334990">
    <property type="component" value="Unassembled WGS sequence"/>
</dbReference>
<dbReference type="AlphaFoldDB" id="A0A5M3W3R0"/>
<protein>
    <recommendedName>
        <fullName evidence="2">TIR domain-containing protein</fullName>
    </recommendedName>
</protein>
<evidence type="ECO:0000256" key="1">
    <source>
        <dbReference type="SAM" id="Phobius"/>
    </source>
</evidence>
<dbReference type="EMBL" id="BLAD01000071">
    <property type="protein sequence ID" value="GES03675.1"/>
    <property type="molecule type" value="Genomic_DNA"/>
</dbReference>
<keyword evidence="1" id="KW-0472">Membrane</keyword>
<name>A0A5M3W3R0_9ACTN</name>